<evidence type="ECO:0000259" key="3">
    <source>
        <dbReference type="Pfam" id="PF23951"/>
    </source>
</evidence>
<evidence type="ECO:0000256" key="2">
    <source>
        <dbReference type="SAM" id="Phobius"/>
    </source>
</evidence>
<dbReference type="InterPro" id="IPR055706">
    <property type="entry name" value="Slg1/2_DUF7282"/>
</dbReference>
<evidence type="ECO:0000256" key="1">
    <source>
        <dbReference type="SAM" id="MobiDB-lite"/>
    </source>
</evidence>
<feature type="domain" description="DUF7282" evidence="3">
    <location>
        <begin position="67"/>
        <end position="164"/>
    </location>
</feature>
<keyword evidence="2" id="KW-1133">Transmembrane helix</keyword>
<gene>
    <name evidence="4" type="ORF">A3D56_03245</name>
</gene>
<organism evidence="4 5">
    <name type="scientific">Candidatus Taylorbacteria bacterium RIFCSPHIGHO2_02_FULL_45_35</name>
    <dbReference type="NCBI Taxonomy" id="1802311"/>
    <lineage>
        <taxon>Bacteria</taxon>
        <taxon>Candidatus Tayloriibacteriota</taxon>
    </lineage>
</organism>
<feature type="transmembrane region" description="Helical" evidence="2">
    <location>
        <begin position="12"/>
        <end position="31"/>
    </location>
</feature>
<dbReference type="Proteomes" id="UP000177943">
    <property type="component" value="Unassembled WGS sequence"/>
</dbReference>
<dbReference type="EMBL" id="MHRP01000046">
    <property type="protein sequence ID" value="OHA25741.1"/>
    <property type="molecule type" value="Genomic_DNA"/>
</dbReference>
<dbReference type="Pfam" id="PF23951">
    <property type="entry name" value="DUF7282"/>
    <property type="match status" value="1"/>
</dbReference>
<comment type="caution">
    <text evidence="4">The sequence shown here is derived from an EMBL/GenBank/DDBJ whole genome shotgun (WGS) entry which is preliminary data.</text>
</comment>
<name>A0A1G2MRW6_9BACT</name>
<protein>
    <recommendedName>
        <fullName evidence="3">DUF7282 domain-containing protein</fullName>
    </recommendedName>
</protein>
<dbReference type="AlphaFoldDB" id="A0A1G2MRW6"/>
<evidence type="ECO:0000313" key="4">
    <source>
        <dbReference type="EMBL" id="OHA25741.1"/>
    </source>
</evidence>
<feature type="region of interest" description="Disordered" evidence="1">
    <location>
        <begin position="38"/>
        <end position="61"/>
    </location>
</feature>
<sequence>MENQNKSAVSTYIITAVIAFAVGFGSAWIYANRGEGVATNTTKNESGKGSTTTPTGANGTRLSGNAIVVSDQAPGVKVQVSDVTLEKAGWVVIHEDDAGKPGKILGAQLFDAGANQIGVVELLRGTEDGGIYYAMIHSDNDNRSFDPKTDMSILDVSGNPVMVKFMAREAVTSPVNPTL</sequence>
<accession>A0A1G2MRW6</accession>
<keyword evidence="2" id="KW-0472">Membrane</keyword>
<keyword evidence="2" id="KW-0812">Transmembrane</keyword>
<evidence type="ECO:0000313" key="5">
    <source>
        <dbReference type="Proteomes" id="UP000177943"/>
    </source>
</evidence>
<reference evidence="4 5" key="1">
    <citation type="journal article" date="2016" name="Nat. Commun.">
        <title>Thousands of microbial genomes shed light on interconnected biogeochemical processes in an aquifer system.</title>
        <authorList>
            <person name="Anantharaman K."/>
            <person name="Brown C.T."/>
            <person name="Hug L.A."/>
            <person name="Sharon I."/>
            <person name="Castelle C.J."/>
            <person name="Probst A.J."/>
            <person name="Thomas B.C."/>
            <person name="Singh A."/>
            <person name="Wilkins M.J."/>
            <person name="Karaoz U."/>
            <person name="Brodie E.L."/>
            <person name="Williams K.H."/>
            <person name="Hubbard S.S."/>
            <person name="Banfield J.F."/>
        </authorList>
    </citation>
    <scope>NUCLEOTIDE SEQUENCE [LARGE SCALE GENOMIC DNA]</scope>
</reference>
<proteinExistence type="predicted"/>